<accession>A0A1I1YY12</accession>
<dbReference type="SUPFAM" id="SSF51419">
    <property type="entry name" value="PLP-binding barrel"/>
    <property type="match status" value="1"/>
</dbReference>
<reference evidence="3" key="1">
    <citation type="submission" date="2016-10" db="EMBL/GenBank/DDBJ databases">
        <authorList>
            <person name="Varghese N."/>
            <person name="Submissions S."/>
        </authorList>
    </citation>
    <scope>NUCLEOTIDE SEQUENCE [LARGE SCALE GENOMIC DNA]</scope>
    <source>
        <strain evidence="3">ATCC 25963</strain>
    </source>
</reference>
<dbReference type="Pfam" id="PF01168">
    <property type="entry name" value="Ala_racemase_N"/>
    <property type="match status" value="1"/>
</dbReference>
<dbReference type="GO" id="GO:0008721">
    <property type="term" value="F:D-serine ammonia-lyase activity"/>
    <property type="evidence" value="ECO:0007669"/>
    <property type="project" value="TreeGrafter"/>
</dbReference>
<dbReference type="InterPro" id="IPR051466">
    <property type="entry name" value="D-amino_acid_metab_enzyme"/>
</dbReference>
<gene>
    <name evidence="2" type="ORF">SAMN02745121_03536</name>
</gene>
<feature type="domain" description="Alanine racemase N-terminal" evidence="1">
    <location>
        <begin position="27"/>
        <end position="274"/>
    </location>
</feature>
<sequence length="400" mass="42326">MVKTPPVTYAELRAALRHEHLPLAYCDLDLLAANARSLVERAGSLPIRLASKSIRCRDILRRVQAMSPVFQGILCYSAAEAAHLAADNFKDLVVAYPTVDRHDLDLACQAIAGGAEICLMVDDPQQLPFLSEAAARADVTLPVAIDLDMSSTLPGLHFGVRRSPVTGVEAAVALADAIAGAPHLRLDGLMGYEAQLAGLQDLVPGQRLKSAAVRALKRRSQPEVFARRAAVVAAIRSRGHELRFVNGGGTGSLEQTRTDASVTELAAGSGLYGPTLFDGYDSFRPQPAAGFAVPIVRRPTANIYTCFGGGYIASGSPGRDRQPTPYLPAGAGLLANEGCGEVQTPVNYAGPEILALGDPIFFRHAKAGELCEHFPELVLLAGAAVVGRVPTYRGDGRSFV</sequence>
<name>A0A1I1YY12_9BACT</name>
<dbReference type="InterPro" id="IPR029066">
    <property type="entry name" value="PLP-binding_barrel"/>
</dbReference>
<evidence type="ECO:0000259" key="1">
    <source>
        <dbReference type="Pfam" id="PF01168"/>
    </source>
</evidence>
<dbReference type="PANTHER" id="PTHR28004:SF2">
    <property type="entry name" value="D-SERINE DEHYDRATASE"/>
    <property type="match status" value="1"/>
</dbReference>
<dbReference type="Proteomes" id="UP000199400">
    <property type="component" value="Unassembled WGS sequence"/>
</dbReference>
<dbReference type="GO" id="GO:0036088">
    <property type="term" value="P:D-serine catabolic process"/>
    <property type="evidence" value="ECO:0007669"/>
    <property type="project" value="TreeGrafter"/>
</dbReference>
<dbReference type="EMBL" id="FOMX01000010">
    <property type="protein sequence ID" value="SFE22920.1"/>
    <property type="molecule type" value="Genomic_DNA"/>
</dbReference>
<dbReference type="Gene3D" id="3.20.20.10">
    <property type="entry name" value="Alanine racemase"/>
    <property type="match status" value="1"/>
</dbReference>
<dbReference type="STRING" id="54.SAMN02745121_03536"/>
<dbReference type="AlphaFoldDB" id="A0A1I1YY12"/>
<dbReference type="OrthoDB" id="9811417at2"/>
<evidence type="ECO:0000313" key="3">
    <source>
        <dbReference type="Proteomes" id="UP000199400"/>
    </source>
</evidence>
<dbReference type="InterPro" id="IPR001608">
    <property type="entry name" value="Ala_racemase_N"/>
</dbReference>
<evidence type="ECO:0000313" key="2">
    <source>
        <dbReference type="EMBL" id="SFE22920.1"/>
    </source>
</evidence>
<proteinExistence type="predicted"/>
<dbReference type="PANTHER" id="PTHR28004">
    <property type="entry name" value="ZGC:162816-RELATED"/>
    <property type="match status" value="1"/>
</dbReference>
<protein>
    <submittedName>
        <fullName evidence="2">D-serine deaminase, pyridoxal phosphate-dependent</fullName>
    </submittedName>
</protein>
<keyword evidence="3" id="KW-1185">Reference proteome</keyword>
<organism evidence="2 3">
    <name type="scientific">Nannocystis exedens</name>
    <dbReference type="NCBI Taxonomy" id="54"/>
    <lineage>
        <taxon>Bacteria</taxon>
        <taxon>Pseudomonadati</taxon>
        <taxon>Myxococcota</taxon>
        <taxon>Polyangia</taxon>
        <taxon>Nannocystales</taxon>
        <taxon>Nannocystaceae</taxon>
        <taxon>Nannocystis</taxon>
    </lineage>
</organism>